<feature type="domain" description="MobA-like NTP transferase" evidence="1">
    <location>
        <begin position="5"/>
        <end position="166"/>
    </location>
</feature>
<comment type="caution">
    <text evidence="2">The sequence shown here is derived from an EMBL/GenBank/DDBJ whole genome shotgun (WGS) entry which is preliminary data.</text>
</comment>
<dbReference type="RefSeq" id="WP_236336400.1">
    <property type="nucleotide sequence ID" value="NZ_CAKMMG010000008.1"/>
</dbReference>
<organism evidence="2 3">
    <name type="scientific">Paenibacillus auburnensis</name>
    <dbReference type="NCBI Taxonomy" id="2905649"/>
    <lineage>
        <taxon>Bacteria</taxon>
        <taxon>Bacillati</taxon>
        <taxon>Bacillota</taxon>
        <taxon>Bacilli</taxon>
        <taxon>Bacillales</taxon>
        <taxon>Paenibacillaceae</taxon>
        <taxon>Paenibacillus</taxon>
    </lineage>
</organism>
<evidence type="ECO:0000313" key="3">
    <source>
        <dbReference type="Proteomes" id="UP000838324"/>
    </source>
</evidence>
<protein>
    <submittedName>
        <fullName evidence="2">Purine catabolism protein PucB</fullName>
    </submittedName>
</protein>
<dbReference type="SUPFAM" id="SSF53448">
    <property type="entry name" value="Nucleotide-diphospho-sugar transferases"/>
    <property type="match status" value="1"/>
</dbReference>
<keyword evidence="3" id="KW-1185">Reference proteome</keyword>
<evidence type="ECO:0000313" key="2">
    <source>
        <dbReference type="EMBL" id="CAH1218092.1"/>
    </source>
</evidence>
<reference evidence="2" key="1">
    <citation type="submission" date="2022-01" db="EMBL/GenBank/DDBJ databases">
        <authorList>
            <person name="Criscuolo A."/>
        </authorList>
    </citation>
    <scope>NUCLEOTIDE SEQUENCE</scope>
    <source>
        <strain evidence="2">CIP111892</strain>
    </source>
</reference>
<dbReference type="InterPro" id="IPR025877">
    <property type="entry name" value="MobA-like_NTP_Trfase"/>
</dbReference>
<evidence type="ECO:0000259" key="1">
    <source>
        <dbReference type="Pfam" id="PF12804"/>
    </source>
</evidence>
<name>A0ABN8GWU6_9BACL</name>
<dbReference type="Gene3D" id="3.90.550.10">
    <property type="entry name" value="Spore Coat Polysaccharide Biosynthesis Protein SpsA, Chain A"/>
    <property type="match status" value="1"/>
</dbReference>
<sequence>MKIAGIYLAAGQNRRTGVPKSSLKLSPEVSLRSVVLSELDRCALEPLVVVVRADDHLEWLPPAGEQRIRRTETCLTAHLGLSFSLRCGLNAILPMQPDAVVVALADQPFITASLVNRLIGTFERNPGLDYVTSTNEGMVMPPALFSRGMFTVLQGLDGDKGAEEILCSAEYKGVVLEPDAVRLFMDNGTPFDSGQIRNVWSVHGES</sequence>
<dbReference type="EMBL" id="CAKMMG010000008">
    <property type="protein sequence ID" value="CAH1218092.1"/>
    <property type="molecule type" value="Genomic_DNA"/>
</dbReference>
<dbReference type="PANTHER" id="PTHR43777:SF1">
    <property type="entry name" value="MOLYBDENUM COFACTOR CYTIDYLYLTRANSFERASE"/>
    <property type="match status" value="1"/>
</dbReference>
<dbReference type="Proteomes" id="UP000838324">
    <property type="component" value="Unassembled WGS sequence"/>
</dbReference>
<dbReference type="PANTHER" id="PTHR43777">
    <property type="entry name" value="MOLYBDENUM COFACTOR CYTIDYLYLTRANSFERASE"/>
    <property type="match status" value="1"/>
</dbReference>
<dbReference type="InterPro" id="IPR029044">
    <property type="entry name" value="Nucleotide-diphossugar_trans"/>
</dbReference>
<gene>
    <name evidence="2" type="primary">pucB</name>
    <name evidence="2" type="ORF">PAECIP111892_04542</name>
</gene>
<accession>A0ABN8GWU6</accession>
<dbReference type="Pfam" id="PF12804">
    <property type="entry name" value="NTP_transf_3"/>
    <property type="match status" value="1"/>
</dbReference>
<proteinExistence type="predicted"/>